<dbReference type="InterPro" id="IPR029827">
    <property type="entry name" value="JDP1-like"/>
</dbReference>
<evidence type="ECO:0000256" key="2">
    <source>
        <dbReference type="SAM" id="MobiDB-lite"/>
    </source>
</evidence>
<name>A0AAD4N4E1_9BILA</name>
<dbReference type="CDD" id="cd06257">
    <property type="entry name" value="DnaJ"/>
    <property type="match status" value="1"/>
</dbReference>
<proteinExistence type="predicted"/>
<feature type="domain" description="J" evidence="3">
    <location>
        <begin position="5"/>
        <end position="72"/>
    </location>
</feature>
<dbReference type="AlphaFoldDB" id="A0AAD4N4E1"/>
<feature type="compositionally biased region" description="Polar residues" evidence="2">
    <location>
        <begin position="111"/>
        <end position="123"/>
    </location>
</feature>
<keyword evidence="5" id="KW-1185">Reference proteome</keyword>
<dbReference type="EMBL" id="JAKKPZ010000013">
    <property type="protein sequence ID" value="KAI1714465.1"/>
    <property type="molecule type" value="Genomic_DNA"/>
</dbReference>
<keyword evidence="1" id="KW-0143">Chaperone</keyword>
<dbReference type="Pfam" id="PF00226">
    <property type="entry name" value="DnaJ"/>
    <property type="match status" value="1"/>
</dbReference>
<sequence>MSQENLYTLLGCDATSTSEQILAEYRARVREIHPDKMESTQKAEAERLFHELTYAKDILSEPSKRQHYDLFLRMGGPLNLTLKEWMENQDKLQQTLHWATQAAESTPMLEPSTSSNVPPSTCKSELEEAGSFAAGQRHYPRRFEGWTSHNSPVINAFRNYEI</sequence>
<evidence type="ECO:0000256" key="1">
    <source>
        <dbReference type="ARBA" id="ARBA00023186"/>
    </source>
</evidence>
<reference evidence="4" key="1">
    <citation type="submission" date="2022-01" db="EMBL/GenBank/DDBJ databases">
        <title>Genome Sequence Resource for Two Populations of Ditylenchus destructor, the Migratory Endoparasitic Phytonematode.</title>
        <authorList>
            <person name="Zhang H."/>
            <person name="Lin R."/>
            <person name="Xie B."/>
        </authorList>
    </citation>
    <scope>NUCLEOTIDE SEQUENCE</scope>
    <source>
        <strain evidence="4">BazhouSP</strain>
    </source>
</reference>
<comment type="caution">
    <text evidence="4">The sequence shown here is derived from an EMBL/GenBank/DDBJ whole genome shotgun (WGS) entry which is preliminary data.</text>
</comment>
<dbReference type="PRINTS" id="PR00625">
    <property type="entry name" value="JDOMAIN"/>
</dbReference>
<dbReference type="SMART" id="SM00271">
    <property type="entry name" value="DnaJ"/>
    <property type="match status" value="1"/>
</dbReference>
<dbReference type="Proteomes" id="UP001201812">
    <property type="component" value="Unassembled WGS sequence"/>
</dbReference>
<organism evidence="4 5">
    <name type="scientific">Ditylenchus destructor</name>
    <dbReference type="NCBI Taxonomy" id="166010"/>
    <lineage>
        <taxon>Eukaryota</taxon>
        <taxon>Metazoa</taxon>
        <taxon>Ecdysozoa</taxon>
        <taxon>Nematoda</taxon>
        <taxon>Chromadorea</taxon>
        <taxon>Rhabditida</taxon>
        <taxon>Tylenchina</taxon>
        <taxon>Tylenchomorpha</taxon>
        <taxon>Sphaerularioidea</taxon>
        <taxon>Anguinidae</taxon>
        <taxon>Anguininae</taxon>
        <taxon>Ditylenchus</taxon>
    </lineage>
</organism>
<dbReference type="GO" id="GO:0005737">
    <property type="term" value="C:cytoplasm"/>
    <property type="evidence" value="ECO:0007669"/>
    <property type="project" value="TreeGrafter"/>
</dbReference>
<protein>
    <submittedName>
        <fullName evidence="4">DnaJ domain-containing protein</fullName>
    </submittedName>
</protein>
<evidence type="ECO:0000313" key="4">
    <source>
        <dbReference type="EMBL" id="KAI1714465.1"/>
    </source>
</evidence>
<dbReference type="InterPro" id="IPR001623">
    <property type="entry name" value="DnaJ_domain"/>
</dbReference>
<evidence type="ECO:0000259" key="3">
    <source>
        <dbReference type="PROSITE" id="PS50076"/>
    </source>
</evidence>
<evidence type="ECO:0000313" key="5">
    <source>
        <dbReference type="Proteomes" id="UP001201812"/>
    </source>
</evidence>
<dbReference type="PROSITE" id="PS50076">
    <property type="entry name" value="DNAJ_2"/>
    <property type="match status" value="1"/>
</dbReference>
<dbReference type="PANTHER" id="PTHR44500">
    <property type="entry name" value="DNAJ HOMOLOG SUBFAMILY C MEMBER 12"/>
    <property type="match status" value="1"/>
</dbReference>
<accession>A0AAD4N4E1</accession>
<gene>
    <name evidence="4" type="ORF">DdX_08560</name>
</gene>
<dbReference type="SUPFAM" id="SSF46565">
    <property type="entry name" value="Chaperone J-domain"/>
    <property type="match status" value="1"/>
</dbReference>
<dbReference type="Gene3D" id="1.10.287.110">
    <property type="entry name" value="DnaJ domain"/>
    <property type="match status" value="1"/>
</dbReference>
<feature type="region of interest" description="Disordered" evidence="2">
    <location>
        <begin position="104"/>
        <end position="123"/>
    </location>
</feature>
<dbReference type="PANTHER" id="PTHR44500:SF1">
    <property type="entry name" value="DNAJ HOMOLOG SUBFAMILY C MEMBER 12"/>
    <property type="match status" value="1"/>
</dbReference>
<dbReference type="InterPro" id="IPR036869">
    <property type="entry name" value="J_dom_sf"/>
</dbReference>